<dbReference type="InterPro" id="IPR009305">
    <property type="entry name" value="Mpo1-like"/>
</dbReference>
<protein>
    <submittedName>
        <fullName evidence="2">DUF962-domain-containing protein</fullName>
    </submittedName>
</protein>
<name>A0A2J6S5N5_HYAVF</name>
<keyword evidence="1" id="KW-0472">Membrane</keyword>
<dbReference type="EMBL" id="KZ613939">
    <property type="protein sequence ID" value="PMD46072.1"/>
    <property type="molecule type" value="Genomic_DNA"/>
</dbReference>
<accession>A0A2J6S5N5</accession>
<dbReference type="Pfam" id="PF06127">
    <property type="entry name" value="Mpo1-like"/>
    <property type="match status" value="1"/>
</dbReference>
<feature type="transmembrane region" description="Helical" evidence="1">
    <location>
        <begin position="136"/>
        <end position="154"/>
    </location>
</feature>
<feature type="transmembrane region" description="Helical" evidence="1">
    <location>
        <begin position="80"/>
        <end position="100"/>
    </location>
</feature>
<keyword evidence="3" id="KW-1185">Reference proteome</keyword>
<reference evidence="2 3" key="1">
    <citation type="submission" date="2016-04" db="EMBL/GenBank/DDBJ databases">
        <title>A degradative enzymes factory behind the ericoid mycorrhizal symbiosis.</title>
        <authorList>
            <consortium name="DOE Joint Genome Institute"/>
            <person name="Martino E."/>
            <person name="Morin E."/>
            <person name="Grelet G."/>
            <person name="Kuo A."/>
            <person name="Kohler A."/>
            <person name="Daghino S."/>
            <person name="Barry K."/>
            <person name="Choi C."/>
            <person name="Cichocki N."/>
            <person name="Clum A."/>
            <person name="Copeland A."/>
            <person name="Hainaut M."/>
            <person name="Haridas S."/>
            <person name="Labutti K."/>
            <person name="Lindquist E."/>
            <person name="Lipzen A."/>
            <person name="Khouja H.-R."/>
            <person name="Murat C."/>
            <person name="Ohm R."/>
            <person name="Olson A."/>
            <person name="Spatafora J."/>
            <person name="Veneault-Fourrey C."/>
            <person name="Henrissat B."/>
            <person name="Grigoriev I."/>
            <person name="Martin F."/>
            <person name="Perotto S."/>
        </authorList>
    </citation>
    <scope>NUCLEOTIDE SEQUENCE [LARGE SCALE GENOMIC DNA]</scope>
    <source>
        <strain evidence="2 3">F</strain>
    </source>
</reference>
<dbReference type="AlphaFoldDB" id="A0A2J6S5N5"/>
<keyword evidence="1" id="KW-0812">Transmembrane</keyword>
<evidence type="ECO:0000313" key="2">
    <source>
        <dbReference type="EMBL" id="PMD46072.1"/>
    </source>
</evidence>
<dbReference type="Proteomes" id="UP000235786">
    <property type="component" value="Unassembled WGS sequence"/>
</dbReference>
<dbReference type="OrthoDB" id="2124888at2759"/>
<sequence>MSFDLKKQLAFYGAYHNNKVNVGIHITCVPILFMTAVLLGSNVTLPKLPSFLRKYPLNLGTTAAAVYSVLYVYLEPIAGLTLAPLLLTGAATMSTLRAKFGNVANRWAVAVHLGTWILQFIGHGKFEGRAPALLDNLFQALFLAPFFVWFEILFKLGYRPKLKRDVDLAIKEAIAKFKAGRKGEESS</sequence>
<gene>
    <name evidence="2" type="ORF">L207DRAFT_479662</name>
</gene>
<evidence type="ECO:0000313" key="3">
    <source>
        <dbReference type="Proteomes" id="UP000235786"/>
    </source>
</evidence>
<dbReference type="PANTHER" id="PTHR28026:SF9">
    <property type="entry name" value="2-HYDROXY-PALMITIC ACID DIOXYGENASE MPO1"/>
    <property type="match status" value="1"/>
</dbReference>
<dbReference type="GO" id="GO:0046521">
    <property type="term" value="P:sphingoid catabolic process"/>
    <property type="evidence" value="ECO:0007669"/>
    <property type="project" value="TreeGrafter"/>
</dbReference>
<keyword evidence="1" id="KW-1133">Transmembrane helix</keyword>
<dbReference type="PANTHER" id="PTHR28026">
    <property type="entry name" value="DUF962 DOMAIN PROTEIN (AFU_ORTHOLOGUE AFUA_8G05310)"/>
    <property type="match status" value="1"/>
</dbReference>
<feature type="transmembrane region" description="Helical" evidence="1">
    <location>
        <begin position="20"/>
        <end position="43"/>
    </location>
</feature>
<proteinExistence type="predicted"/>
<organism evidence="2 3">
    <name type="scientific">Hyaloscypha variabilis (strain UAMH 11265 / GT02V1 / F)</name>
    <name type="common">Meliniomyces variabilis</name>
    <dbReference type="NCBI Taxonomy" id="1149755"/>
    <lineage>
        <taxon>Eukaryota</taxon>
        <taxon>Fungi</taxon>
        <taxon>Dikarya</taxon>
        <taxon>Ascomycota</taxon>
        <taxon>Pezizomycotina</taxon>
        <taxon>Leotiomycetes</taxon>
        <taxon>Helotiales</taxon>
        <taxon>Hyaloscyphaceae</taxon>
        <taxon>Hyaloscypha</taxon>
        <taxon>Hyaloscypha variabilis</taxon>
    </lineage>
</organism>
<feature type="transmembrane region" description="Helical" evidence="1">
    <location>
        <begin position="107"/>
        <end position="124"/>
    </location>
</feature>
<dbReference type="GO" id="GO:0005783">
    <property type="term" value="C:endoplasmic reticulum"/>
    <property type="evidence" value="ECO:0007669"/>
    <property type="project" value="TreeGrafter"/>
</dbReference>
<dbReference type="GO" id="GO:0016020">
    <property type="term" value="C:membrane"/>
    <property type="evidence" value="ECO:0007669"/>
    <property type="project" value="GOC"/>
</dbReference>
<evidence type="ECO:0000256" key="1">
    <source>
        <dbReference type="SAM" id="Phobius"/>
    </source>
</evidence>